<feature type="transmembrane region" description="Helical" evidence="1">
    <location>
        <begin position="45"/>
        <end position="61"/>
    </location>
</feature>
<name>X0VF78_9ZZZZ</name>
<comment type="caution">
    <text evidence="2">The sequence shown here is derived from an EMBL/GenBank/DDBJ whole genome shotgun (WGS) entry which is preliminary data.</text>
</comment>
<evidence type="ECO:0000313" key="2">
    <source>
        <dbReference type="EMBL" id="GAG11118.1"/>
    </source>
</evidence>
<proteinExistence type="predicted"/>
<keyword evidence="1" id="KW-1133">Transmembrane helix</keyword>
<accession>X0VF78</accession>
<sequence length="167" mass="17628">MKGLTYIGFIVGLLCIISGVSGLMFDIPPSVAYANLDANLEDGRNLFTSILLIVFGILTFVKPANDLPLASIVGMLAATMVVVLLALLIPQNVVDVIAVFINPKILIAIIGIIIFALVALTAKFYTAGFMAVSKAISWPPLAVIFALFCLIQGFLLVVIGVSISGVF</sequence>
<feature type="transmembrane region" description="Helical" evidence="1">
    <location>
        <begin position="7"/>
        <end position="25"/>
    </location>
</feature>
<feature type="transmembrane region" description="Helical" evidence="1">
    <location>
        <begin position="96"/>
        <end position="120"/>
    </location>
</feature>
<organism evidence="2">
    <name type="scientific">marine sediment metagenome</name>
    <dbReference type="NCBI Taxonomy" id="412755"/>
    <lineage>
        <taxon>unclassified sequences</taxon>
        <taxon>metagenomes</taxon>
        <taxon>ecological metagenomes</taxon>
    </lineage>
</organism>
<dbReference type="EMBL" id="BARS01026039">
    <property type="protein sequence ID" value="GAG11118.1"/>
    <property type="molecule type" value="Genomic_DNA"/>
</dbReference>
<gene>
    <name evidence="2" type="ORF">S01H1_41083</name>
</gene>
<keyword evidence="1" id="KW-0812">Transmembrane</keyword>
<dbReference type="AlphaFoldDB" id="X0VF78"/>
<feature type="transmembrane region" description="Helical" evidence="1">
    <location>
        <begin position="68"/>
        <end position="90"/>
    </location>
</feature>
<reference evidence="2" key="1">
    <citation type="journal article" date="2014" name="Front. Microbiol.">
        <title>High frequency of phylogenetically diverse reductive dehalogenase-homologous genes in deep subseafloor sedimentary metagenomes.</title>
        <authorList>
            <person name="Kawai M."/>
            <person name="Futagami T."/>
            <person name="Toyoda A."/>
            <person name="Takaki Y."/>
            <person name="Nishi S."/>
            <person name="Hori S."/>
            <person name="Arai W."/>
            <person name="Tsubouchi T."/>
            <person name="Morono Y."/>
            <person name="Uchiyama I."/>
            <person name="Ito T."/>
            <person name="Fujiyama A."/>
            <person name="Inagaki F."/>
            <person name="Takami H."/>
        </authorList>
    </citation>
    <scope>NUCLEOTIDE SEQUENCE</scope>
    <source>
        <strain evidence="2">Expedition CK06-06</strain>
    </source>
</reference>
<evidence type="ECO:0000256" key="1">
    <source>
        <dbReference type="SAM" id="Phobius"/>
    </source>
</evidence>
<feature type="transmembrane region" description="Helical" evidence="1">
    <location>
        <begin position="141"/>
        <end position="163"/>
    </location>
</feature>
<keyword evidence="1" id="KW-0472">Membrane</keyword>
<protein>
    <submittedName>
        <fullName evidence="2">Uncharacterized protein</fullName>
    </submittedName>
</protein>